<dbReference type="InterPro" id="IPR050582">
    <property type="entry name" value="HAD-like_SerB"/>
</dbReference>
<evidence type="ECO:0000256" key="10">
    <source>
        <dbReference type="ARBA" id="ARBA00023299"/>
    </source>
</evidence>
<protein>
    <recommendedName>
        <fullName evidence="5">Phosphoserine phosphatase</fullName>
        <ecNumber evidence="4">3.1.3.3</ecNumber>
    </recommendedName>
    <alternativeName>
        <fullName evidence="11">O-phosphoserine phosphohydrolase</fullName>
    </alternativeName>
</protein>
<evidence type="ECO:0000313" key="14">
    <source>
        <dbReference type="EMBL" id="MDC8832760.1"/>
    </source>
</evidence>
<dbReference type="InterPro" id="IPR004469">
    <property type="entry name" value="PSP"/>
</dbReference>
<evidence type="ECO:0000256" key="12">
    <source>
        <dbReference type="ARBA" id="ARBA00048138"/>
    </source>
</evidence>
<evidence type="ECO:0000256" key="2">
    <source>
        <dbReference type="ARBA" id="ARBA00005135"/>
    </source>
</evidence>
<evidence type="ECO:0000256" key="6">
    <source>
        <dbReference type="ARBA" id="ARBA00022605"/>
    </source>
</evidence>
<keyword evidence="7" id="KW-0479">Metal-binding</keyword>
<name>A0ABT5L6R9_9ALTE</name>
<dbReference type="Proteomes" id="UP001218788">
    <property type="component" value="Unassembled WGS sequence"/>
</dbReference>
<dbReference type="EMBL" id="JAQQXP010000003">
    <property type="protein sequence ID" value="MDC8832760.1"/>
    <property type="molecule type" value="Genomic_DNA"/>
</dbReference>
<comment type="cofactor">
    <cofactor evidence="1">
        <name>Mg(2+)</name>
        <dbReference type="ChEBI" id="CHEBI:18420"/>
    </cofactor>
</comment>
<dbReference type="PANTHER" id="PTHR43344:SF2">
    <property type="entry name" value="PHOSPHOSERINE PHOSPHATASE"/>
    <property type="match status" value="1"/>
</dbReference>
<dbReference type="SFLD" id="SFLDS00003">
    <property type="entry name" value="Haloacid_Dehalogenase"/>
    <property type="match status" value="1"/>
</dbReference>
<accession>A0ABT5L6R9</accession>
<dbReference type="Gene3D" id="3.40.50.1000">
    <property type="entry name" value="HAD superfamily/HAD-like"/>
    <property type="match status" value="1"/>
</dbReference>
<dbReference type="SUPFAM" id="SSF56784">
    <property type="entry name" value="HAD-like"/>
    <property type="match status" value="1"/>
</dbReference>
<proteinExistence type="inferred from homology"/>
<sequence length="339" mass="36798">MEQQALSTTQRDSASYLRSLLKEYQNLRWDNTYTTLLVNADTSRSDNQLLVSSQLLTAGQLAAIAAQLEPVLQVGAMSLHPHDSLTTATVVVFNITQMDQDKQRVYELLDAAAASHHCEVALVNRNLPTLSEPGLLVMDMDSTVIQIECIDEIAKLAGLGEQVSAVTEQAMRGELDFKESLRSRVECLRGVNVSQLAQIRAGIPLMPGLQNLLAVLQQHGWKIAIASGGFTYFAGYLERRLGLDASRANELEAQNGVLTGNVVGDIVDAEVKAQTVRELAARWQIPMSQTVAMGDGANDLKMMNVAALGVAFEAKPVVNAQADVAIRYSGLDTMLAYLQ</sequence>
<gene>
    <name evidence="14" type="primary">serB</name>
    <name evidence="14" type="ORF">OIK42_18570</name>
</gene>
<dbReference type="RefSeq" id="WP_273642615.1">
    <property type="nucleotide sequence ID" value="NZ_JAQQXP010000003.1"/>
</dbReference>
<evidence type="ECO:0000256" key="4">
    <source>
        <dbReference type="ARBA" id="ARBA00012640"/>
    </source>
</evidence>
<evidence type="ECO:0000256" key="11">
    <source>
        <dbReference type="ARBA" id="ARBA00031693"/>
    </source>
</evidence>
<organism evidence="14 15">
    <name type="scientific">Alteromonas gilva</name>
    <dbReference type="NCBI Taxonomy" id="2987522"/>
    <lineage>
        <taxon>Bacteria</taxon>
        <taxon>Pseudomonadati</taxon>
        <taxon>Pseudomonadota</taxon>
        <taxon>Gammaproteobacteria</taxon>
        <taxon>Alteromonadales</taxon>
        <taxon>Alteromonadaceae</taxon>
        <taxon>Alteromonas/Salinimonas group</taxon>
        <taxon>Alteromonas</taxon>
    </lineage>
</organism>
<dbReference type="SFLD" id="SFLDF00029">
    <property type="entry name" value="phosphoserine_phosphatase"/>
    <property type="match status" value="1"/>
</dbReference>
<keyword evidence="6" id="KW-0028">Amino-acid biosynthesis</keyword>
<keyword evidence="10" id="KW-0718">Serine biosynthesis</keyword>
<reference evidence="14 15" key="1">
    <citation type="submission" date="2022-10" db="EMBL/GenBank/DDBJ databases">
        <title>Alteromonas sp. chi3 Genome sequencing.</title>
        <authorList>
            <person name="Park S."/>
        </authorList>
    </citation>
    <scope>NUCLEOTIDE SEQUENCE [LARGE SCALE GENOMIC DNA]</scope>
    <source>
        <strain evidence="15">chi3</strain>
    </source>
</reference>
<comment type="catalytic activity">
    <reaction evidence="12">
        <text>O-phospho-L-serine + H2O = L-serine + phosphate</text>
        <dbReference type="Rhea" id="RHEA:21208"/>
        <dbReference type="ChEBI" id="CHEBI:15377"/>
        <dbReference type="ChEBI" id="CHEBI:33384"/>
        <dbReference type="ChEBI" id="CHEBI:43474"/>
        <dbReference type="ChEBI" id="CHEBI:57524"/>
        <dbReference type="EC" id="3.1.3.3"/>
    </reaction>
</comment>
<keyword evidence="15" id="KW-1185">Reference proteome</keyword>
<dbReference type="EC" id="3.1.3.3" evidence="4"/>
<evidence type="ECO:0000256" key="1">
    <source>
        <dbReference type="ARBA" id="ARBA00001946"/>
    </source>
</evidence>
<comment type="catalytic activity">
    <reaction evidence="13">
        <text>O-phospho-D-serine + H2O = D-serine + phosphate</text>
        <dbReference type="Rhea" id="RHEA:24873"/>
        <dbReference type="ChEBI" id="CHEBI:15377"/>
        <dbReference type="ChEBI" id="CHEBI:35247"/>
        <dbReference type="ChEBI" id="CHEBI:43474"/>
        <dbReference type="ChEBI" id="CHEBI:58680"/>
        <dbReference type="EC" id="3.1.3.3"/>
    </reaction>
</comment>
<comment type="pathway">
    <text evidence="2">Amino-acid biosynthesis; L-serine biosynthesis; L-serine from 3-phospho-D-glycerate: step 3/3.</text>
</comment>
<evidence type="ECO:0000256" key="7">
    <source>
        <dbReference type="ARBA" id="ARBA00022723"/>
    </source>
</evidence>
<dbReference type="InterPro" id="IPR036412">
    <property type="entry name" value="HAD-like_sf"/>
</dbReference>
<evidence type="ECO:0000256" key="8">
    <source>
        <dbReference type="ARBA" id="ARBA00022801"/>
    </source>
</evidence>
<dbReference type="Pfam" id="PF12710">
    <property type="entry name" value="HAD"/>
    <property type="match status" value="1"/>
</dbReference>
<dbReference type="PANTHER" id="PTHR43344">
    <property type="entry name" value="PHOSPHOSERINE PHOSPHATASE"/>
    <property type="match status" value="1"/>
</dbReference>
<dbReference type="NCBIfam" id="TIGR00338">
    <property type="entry name" value="serB"/>
    <property type="match status" value="1"/>
</dbReference>
<dbReference type="CDD" id="cd07500">
    <property type="entry name" value="HAD_PSP"/>
    <property type="match status" value="1"/>
</dbReference>
<evidence type="ECO:0000256" key="5">
    <source>
        <dbReference type="ARBA" id="ARBA00015196"/>
    </source>
</evidence>
<dbReference type="SFLD" id="SFLDG01136">
    <property type="entry name" value="C1.6:_Phosphoserine_Phosphatas"/>
    <property type="match status" value="1"/>
</dbReference>
<comment type="caution">
    <text evidence="14">The sequence shown here is derived from an EMBL/GenBank/DDBJ whole genome shotgun (WGS) entry which is preliminary data.</text>
</comment>
<evidence type="ECO:0000256" key="13">
    <source>
        <dbReference type="ARBA" id="ARBA00048523"/>
    </source>
</evidence>
<evidence type="ECO:0000313" key="15">
    <source>
        <dbReference type="Proteomes" id="UP001218788"/>
    </source>
</evidence>
<evidence type="ECO:0000256" key="3">
    <source>
        <dbReference type="ARBA" id="ARBA00009184"/>
    </source>
</evidence>
<evidence type="ECO:0000256" key="9">
    <source>
        <dbReference type="ARBA" id="ARBA00022842"/>
    </source>
</evidence>
<dbReference type="NCBIfam" id="TIGR01488">
    <property type="entry name" value="HAD-SF-IB"/>
    <property type="match status" value="1"/>
</dbReference>
<keyword evidence="9" id="KW-0460">Magnesium</keyword>
<dbReference type="InterPro" id="IPR023214">
    <property type="entry name" value="HAD_sf"/>
</dbReference>
<keyword evidence="8 14" id="KW-0378">Hydrolase</keyword>
<comment type="similarity">
    <text evidence="3">Belongs to the HAD-like hydrolase superfamily. SerB family.</text>
</comment>
<dbReference type="GO" id="GO:0016787">
    <property type="term" value="F:hydrolase activity"/>
    <property type="evidence" value="ECO:0007669"/>
    <property type="project" value="UniProtKB-KW"/>
</dbReference>
<dbReference type="SFLD" id="SFLDG01137">
    <property type="entry name" value="C1.6.1:_Phosphoserine_Phosphat"/>
    <property type="match status" value="1"/>
</dbReference>